<dbReference type="Proteomes" id="UP001631969">
    <property type="component" value="Unassembled WGS sequence"/>
</dbReference>
<name>A0ACC7P4L8_9BACL</name>
<accession>A0ACC7P4L8</accession>
<gene>
    <name evidence="1" type="ORF">ACI1P1_25260</name>
</gene>
<organism evidence="1 2">
    <name type="scientific">Paenibacillus mesotrionivorans</name>
    <dbReference type="NCBI Taxonomy" id="3160968"/>
    <lineage>
        <taxon>Bacteria</taxon>
        <taxon>Bacillati</taxon>
        <taxon>Bacillota</taxon>
        <taxon>Bacilli</taxon>
        <taxon>Bacillales</taxon>
        <taxon>Paenibacillaceae</taxon>
        <taxon>Paenibacillus</taxon>
    </lineage>
</organism>
<proteinExistence type="predicted"/>
<evidence type="ECO:0000313" key="2">
    <source>
        <dbReference type="Proteomes" id="UP001631969"/>
    </source>
</evidence>
<comment type="caution">
    <text evidence="1">The sequence shown here is derived from an EMBL/GenBank/DDBJ whole genome shotgun (WGS) entry which is preliminary data.</text>
</comment>
<sequence>MPQWRADYPRPQFVRNDWLNLNGAWEFEFDDGDVGERERWYDAPKALSRSIQVPFCFQSPLSGIGIHDFHDIVWYRKRVELPPEFSGKRVLLHFGAVDYFAKVWVNGQLAALHEGGHTPFWADVTELLRPGGLPNDIVVRAQDYSRDVGLPRGKQYWLEKPVSVFYSRTTGIWQTVWMEPVADTRIDNVRFTPDIDANEIRIQTAVHGHMAAMGKLQLKLSVSLEGQAVAEDILEIREALTARRIWLTDYNDMGKGRWWSPENPVLYDIELTLWADDVLLDRVNSYFGMRKISVEDGRVCLNNRPYYMKLVLDQGYYPDGILTPPNGEAVRRDAELAKAMGFNGVRKHQKIEDPRYAYWCDRTGLLLWGEMPNAYAYLEEYVRRMTREWQEFLERDYNHPCIVVWVPLNESWGVPGIMADQAQQHHALAMYHLTKSLDPTRLVISNDGWEHVKSDICTIHDYDSSGETLRERYGSQDCVKARPCNRPVYVPGYAYGGEPVQVSEFGGIRYSPDSAGGWGYSEAHSEEQFLKRYMDLTHALLRAPALQGYCYTQLTDVQQEKNGLLTEKRQPKAPVASIRSINQGLMP</sequence>
<dbReference type="EMBL" id="JBJURJ010000020">
    <property type="protein sequence ID" value="MFM9331612.1"/>
    <property type="molecule type" value="Genomic_DNA"/>
</dbReference>
<reference evidence="1" key="1">
    <citation type="submission" date="2024-12" db="EMBL/GenBank/DDBJ databases">
        <authorList>
            <person name="Wu N."/>
        </authorList>
    </citation>
    <scope>NUCLEOTIDE SEQUENCE</scope>
    <source>
        <strain evidence="1">P15</strain>
    </source>
</reference>
<evidence type="ECO:0000313" key="1">
    <source>
        <dbReference type="EMBL" id="MFM9331612.1"/>
    </source>
</evidence>
<protein>
    <submittedName>
        <fullName evidence="1">Glycoside hydrolase family 2 protein</fullName>
    </submittedName>
</protein>
<keyword evidence="1" id="KW-0378">Hydrolase</keyword>
<keyword evidence="2" id="KW-1185">Reference proteome</keyword>